<evidence type="ECO:0000313" key="1">
    <source>
        <dbReference type="EMBL" id="AAN00740.1"/>
    </source>
</evidence>
<dbReference type="OrthoDB" id="2233965at2"/>
<accession>Q8DXH3</accession>
<dbReference type="KEGG" id="sag:SAG1878"/>
<dbReference type="GO" id="GO:0003677">
    <property type="term" value="F:DNA binding"/>
    <property type="evidence" value="ECO:0007669"/>
    <property type="project" value="InterPro"/>
</dbReference>
<dbReference type="EMBL" id="AE009948">
    <property type="protein sequence ID" value="AAN00740.1"/>
    <property type="molecule type" value="Genomic_DNA"/>
</dbReference>
<dbReference type="InterPro" id="IPR001387">
    <property type="entry name" value="Cro/C1-type_HTH"/>
</dbReference>
<dbReference type="Proteomes" id="UP000000821">
    <property type="component" value="Chromosome"/>
</dbReference>
<dbReference type="Gene3D" id="1.10.260.40">
    <property type="entry name" value="lambda repressor-like DNA-binding domains"/>
    <property type="match status" value="1"/>
</dbReference>
<dbReference type="AlphaFoldDB" id="Q8DXH3"/>
<proteinExistence type="predicted"/>
<protein>
    <submittedName>
        <fullName evidence="1">Conserved domain protein</fullName>
    </submittedName>
</protein>
<keyword evidence="2" id="KW-1185">Reference proteome</keyword>
<sequence length="102" mass="11924">MACLYDTNLIQIHGLTSFHKRFQVNYTKLERKNMSQQQKKWIQLVKDKLNEEQMTQTHLARSCGVAKATISELLKYGKGSDKLKNKVSDVLHIDESWTRLED</sequence>
<dbReference type="HOGENOM" id="CLU_179369_0_0_9"/>
<dbReference type="PATRIC" id="fig|208435.3.peg.1885"/>
<reference evidence="1 2" key="1">
    <citation type="journal article" date="2002" name="Proc. Natl. Acad. Sci. U.S.A.">
        <title>Complete genome sequence and comparative genomic analysis of an emerging human pathogen, serotype V Streptococcus agalactiae.</title>
        <authorList>
            <person name="Tettelin H."/>
            <person name="Masignani V."/>
            <person name="Cieslewicz M.J."/>
            <person name="Eisen J.A."/>
            <person name="Peterson S."/>
            <person name="Wessels M.R."/>
            <person name="Paulsen I.T."/>
            <person name="Nelson K.E."/>
            <person name="Margarit I."/>
            <person name="Read T.D."/>
            <person name="Madoff L.C."/>
            <person name="Wolf A.M."/>
            <person name="Beanan M.J."/>
            <person name="Brinkac L.M."/>
            <person name="Daugherty S.C."/>
            <person name="DeBoy R.T."/>
            <person name="Durkin S."/>
            <person name="Kolonay J.F."/>
            <person name="Umayam L.A."/>
            <person name="Madupu R."/>
            <person name="Lewis M.R."/>
            <person name="Radune D."/>
            <person name="Fedorova N.B."/>
            <person name="Scanlan D."/>
            <person name="Khouri H."/>
            <person name="Mulligan S."/>
            <person name="Carty H.A."/>
            <person name="Cline R.T."/>
            <person name="Gill J."/>
            <person name="Scarselli M."/>
            <person name="Mora M."/>
            <person name="Iacobini E.T."/>
            <person name="Brettoni C."/>
            <person name="Galli G."/>
            <person name="Mariani M."/>
            <person name="Vegni F."/>
            <person name="Maione D."/>
            <person name="Rinaudo D."/>
            <person name="Rappuoli R."/>
            <person name="Telford J.L."/>
            <person name="Kasper D.L."/>
            <person name="Grandi G."/>
            <person name="Fraser C.M."/>
        </authorList>
    </citation>
    <scope>NUCLEOTIDE SEQUENCE [LARGE SCALE GENOMIC DNA]</scope>
    <source>
        <strain evidence="2">ATCC BAA-611 / 2603 V/R</strain>
    </source>
</reference>
<organism evidence="1 2">
    <name type="scientific">Streptococcus agalactiae serotype V (strain ATCC BAA-611 / 2603 V/R)</name>
    <dbReference type="NCBI Taxonomy" id="208435"/>
    <lineage>
        <taxon>Bacteria</taxon>
        <taxon>Bacillati</taxon>
        <taxon>Bacillota</taxon>
        <taxon>Bacilli</taxon>
        <taxon>Lactobacillales</taxon>
        <taxon>Streptococcaceae</taxon>
        <taxon>Streptococcus</taxon>
    </lineage>
</organism>
<gene>
    <name evidence="1" type="ordered locus">SAG1878</name>
</gene>
<dbReference type="CDD" id="cd00093">
    <property type="entry name" value="HTH_XRE"/>
    <property type="match status" value="1"/>
</dbReference>
<dbReference type="STRING" id="208435.SAG1878"/>
<evidence type="ECO:0000313" key="2">
    <source>
        <dbReference type="Proteomes" id="UP000000821"/>
    </source>
</evidence>
<dbReference type="SUPFAM" id="SSF47413">
    <property type="entry name" value="lambda repressor-like DNA-binding domains"/>
    <property type="match status" value="1"/>
</dbReference>
<name>Q8DXH3_STRA5</name>
<dbReference type="InterPro" id="IPR010982">
    <property type="entry name" value="Lambda_DNA-bd_dom_sf"/>
</dbReference>